<dbReference type="PROSITE" id="PS50127">
    <property type="entry name" value="UBC_2"/>
    <property type="match status" value="1"/>
</dbReference>
<keyword evidence="5" id="KW-1185">Reference proteome</keyword>
<proteinExistence type="predicted"/>
<feature type="non-terminal residue" evidence="4">
    <location>
        <position position="1"/>
    </location>
</feature>
<evidence type="ECO:0000313" key="5">
    <source>
        <dbReference type="Proteomes" id="UP000654075"/>
    </source>
</evidence>
<accession>A0A813H491</accession>
<keyword evidence="2" id="KW-0833">Ubl conjugation pathway</keyword>
<dbReference type="SMART" id="SM00212">
    <property type="entry name" value="UBCc"/>
    <property type="match status" value="1"/>
</dbReference>
<dbReference type="PANTHER" id="PTHR46116:SF15">
    <property type="entry name" value="(E3-INDEPENDENT) E2 UBIQUITIN-CONJUGATING ENZYME"/>
    <property type="match status" value="1"/>
</dbReference>
<dbReference type="GO" id="GO:0061631">
    <property type="term" value="F:ubiquitin conjugating enzyme activity"/>
    <property type="evidence" value="ECO:0007669"/>
    <property type="project" value="TreeGrafter"/>
</dbReference>
<dbReference type="Pfam" id="PF00179">
    <property type="entry name" value="UQ_con"/>
    <property type="match status" value="1"/>
</dbReference>
<dbReference type="PANTHER" id="PTHR46116">
    <property type="entry name" value="(E3-INDEPENDENT) E2 UBIQUITIN-CONJUGATING ENZYME"/>
    <property type="match status" value="1"/>
</dbReference>
<dbReference type="AlphaFoldDB" id="A0A813H491"/>
<reference evidence="4" key="1">
    <citation type="submission" date="2021-02" db="EMBL/GenBank/DDBJ databases">
        <authorList>
            <person name="Dougan E. K."/>
            <person name="Rhodes N."/>
            <person name="Thang M."/>
            <person name="Chan C."/>
        </authorList>
    </citation>
    <scope>NUCLEOTIDE SEQUENCE</scope>
</reference>
<dbReference type="CDD" id="cd23837">
    <property type="entry name" value="UBCc_UBE2O"/>
    <property type="match status" value="1"/>
</dbReference>
<organism evidence="4 5">
    <name type="scientific">Polarella glacialis</name>
    <name type="common">Dinoflagellate</name>
    <dbReference type="NCBI Taxonomy" id="89957"/>
    <lineage>
        <taxon>Eukaryota</taxon>
        <taxon>Sar</taxon>
        <taxon>Alveolata</taxon>
        <taxon>Dinophyceae</taxon>
        <taxon>Suessiales</taxon>
        <taxon>Suessiaceae</taxon>
        <taxon>Polarella</taxon>
    </lineage>
</organism>
<dbReference type="InterPro" id="IPR016135">
    <property type="entry name" value="UBQ-conjugating_enzyme/RWD"/>
</dbReference>
<evidence type="ECO:0000259" key="3">
    <source>
        <dbReference type="PROSITE" id="PS50127"/>
    </source>
</evidence>
<dbReference type="OrthoDB" id="47801at2759"/>
<dbReference type="EMBL" id="CAJNNV010030474">
    <property type="protein sequence ID" value="CAE8632616.1"/>
    <property type="molecule type" value="Genomic_DNA"/>
</dbReference>
<sequence>SDLFRVMVVGPPDTPYANVPFFFDLALSDEYPREPPLAHFHAHYVGNERLNPNLYVDGKVCLSLLGTWSGPSWDPQRSTLLQVLVSLQGLVLVEEPYFNEPGHECDAGTTHGKEASLLYNEHARLLALRAALNVAQRPPVGFEEIVAQFFKRFGPKLVESCEEVLQESNSSRSSEGFRKVLSKSLLPRLRERWGSATCSASSSSETVVPEG</sequence>
<evidence type="ECO:0000256" key="1">
    <source>
        <dbReference type="ARBA" id="ARBA00022679"/>
    </source>
</evidence>
<dbReference type="Gene3D" id="3.10.110.10">
    <property type="entry name" value="Ubiquitin Conjugating Enzyme"/>
    <property type="match status" value="1"/>
</dbReference>
<evidence type="ECO:0000256" key="2">
    <source>
        <dbReference type="ARBA" id="ARBA00022786"/>
    </source>
</evidence>
<keyword evidence="1" id="KW-0808">Transferase</keyword>
<feature type="domain" description="UBC core" evidence="3">
    <location>
        <begin position="1"/>
        <end position="132"/>
    </location>
</feature>
<evidence type="ECO:0000313" key="4">
    <source>
        <dbReference type="EMBL" id="CAE8632616.1"/>
    </source>
</evidence>
<dbReference type="SUPFAM" id="SSF54495">
    <property type="entry name" value="UBC-like"/>
    <property type="match status" value="1"/>
</dbReference>
<dbReference type="Proteomes" id="UP000654075">
    <property type="component" value="Unassembled WGS sequence"/>
</dbReference>
<protein>
    <recommendedName>
        <fullName evidence="3">UBC core domain-containing protein</fullName>
    </recommendedName>
</protein>
<name>A0A813H491_POLGL</name>
<comment type="caution">
    <text evidence="4">The sequence shown here is derived from an EMBL/GenBank/DDBJ whole genome shotgun (WGS) entry which is preliminary data.</text>
</comment>
<gene>
    <name evidence="4" type="ORF">PGLA1383_LOCUS48551</name>
</gene>
<dbReference type="InterPro" id="IPR000608">
    <property type="entry name" value="UBC"/>
</dbReference>
<dbReference type="OMA" id="NEPGHEC"/>